<keyword evidence="4" id="KW-1185">Reference proteome</keyword>
<accession>A0ABS4SIM8</accession>
<keyword evidence="2" id="KW-1133">Transmembrane helix</keyword>
<comment type="caution">
    <text evidence="3">The sequence shown here is derived from an EMBL/GenBank/DDBJ whole genome shotgun (WGS) entry which is preliminary data.</text>
</comment>
<reference evidence="3 4" key="1">
    <citation type="submission" date="2021-03" db="EMBL/GenBank/DDBJ databases">
        <title>Genomic Encyclopedia of Type Strains, Phase III (KMG-III): the genomes of soil and plant-associated and newly described type strains.</title>
        <authorList>
            <person name="Whitman W."/>
        </authorList>
    </citation>
    <scope>NUCLEOTIDE SEQUENCE [LARGE SCALE GENOMIC DNA]</scope>
    <source>
        <strain evidence="3 4">IMMIB AFH-6</strain>
    </source>
</reference>
<sequence length="75" mass="8209">MTTTTPLRPETGFDEHPPRHERPDGLSRAIPFPEPHVEKIRGVKLIALWFGLAAGAWCIAAGVGYGLYVVVQTVL</sequence>
<gene>
    <name evidence="3" type="ORF">J2851_001684</name>
</gene>
<keyword evidence="2" id="KW-0472">Membrane</keyword>
<evidence type="ECO:0000313" key="4">
    <source>
        <dbReference type="Proteomes" id="UP000781958"/>
    </source>
</evidence>
<evidence type="ECO:0000313" key="3">
    <source>
        <dbReference type="EMBL" id="MBP2291923.1"/>
    </source>
</evidence>
<evidence type="ECO:0000256" key="1">
    <source>
        <dbReference type="SAM" id="MobiDB-lite"/>
    </source>
</evidence>
<proteinExistence type="predicted"/>
<feature type="region of interest" description="Disordered" evidence="1">
    <location>
        <begin position="1"/>
        <end position="28"/>
    </location>
</feature>
<protein>
    <submittedName>
        <fullName evidence="3">Uncharacterized protein</fullName>
    </submittedName>
</protein>
<dbReference type="RefSeq" id="WP_209765652.1">
    <property type="nucleotide sequence ID" value="NZ_JAGINP010000005.1"/>
</dbReference>
<evidence type="ECO:0000256" key="2">
    <source>
        <dbReference type="SAM" id="Phobius"/>
    </source>
</evidence>
<dbReference type="EMBL" id="JAGINP010000005">
    <property type="protein sequence ID" value="MBP2291923.1"/>
    <property type="molecule type" value="Genomic_DNA"/>
</dbReference>
<feature type="compositionally biased region" description="Basic and acidic residues" evidence="1">
    <location>
        <begin position="11"/>
        <end position="25"/>
    </location>
</feature>
<feature type="transmembrane region" description="Helical" evidence="2">
    <location>
        <begin position="46"/>
        <end position="71"/>
    </location>
</feature>
<name>A0ABS4SIM8_9PROT</name>
<organism evidence="3 4">
    <name type="scientific">Azospirillum rugosum</name>
    <dbReference type="NCBI Taxonomy" id="416170"/>
    <lineage>
        <taxon>Bacteria</taxon>
        <taxon>Pseudomonadati</taxon>
        <taxon>Pseudomonadota</taxon>
        <taxon>Alphaproteobacteria</taxon>
        <taxon>Rhodospirillales</taxon>
        <taxon>Azospirillaceae</taxon>
        <taxon>Azospirillum</taxon>
    </lineage>
</organism>
<dbReference type="Proteomes" id="UP000781958">
    <property type="component" value="Unassembled WGS sequence"/>
</dbReference>
<keyword evidence="2" id="KW-0812">Transmembrane</keyword>